<dbReference type="OrthoDB" id="280822at2"/>
<reference evidence="2 3" key="1">
    <citation type="journal article" date="2016" name="Front. Microbiol.">
        <title>Fuerstia marisgermanicae gen. nov., sp. nov., an Unusual Member of the Phylum Planctomycetes from the German Wadden Sea.</title>
        <authorList>
            <person name="Kohn T."/>
            <person name="Heuer A."/>
            <person name="Jogler M."/>
            <person name="Vollmers J."/>
            <person name="Boedeker C."/>
            <person name="Bunk B."/>
            <person name="Rast P."/>
            <person name="Borchert D."/>
            <person name="Glockner I."/>
            <person name="Freese H.M."/>
            <person name="Klenk H.P."/>
            <person name="Overmann J."/>
            <person name="Kaster A.K."/>
            <person name="Rohde M."/>
            <person name="Wiegand S."/>
            <person name="Jogler C."/>
        </authorList>
    </citation>
    <scope>NUCLEOTIDE SEQUENCE [LARGE SCALE GENOMIC DNA]</scope>
    <source>
        <strain evidence="2 3">NH11</strain>
    </source>
</reference>
<proteinExistence type="predicted"/>
<feature type="transmembrane region" description="Helical" evidence="1">
    <location>
        <begin position="82"/>
        <end position="103"/>
    </location>
</feature>
<keyword evidence="3" id="KW-1185">Reference proteome</keyword>
<dbReference type="Proteomes" id="UP000187735">
    <property type="component" value="Chromosome"/>
</dbReference>
<evidence type="ECO:0000313" key="2">
    <source>
        <dbReference type="EMBL" id="APZ95327.1"/>
    </source>
</evidence>
<dbReference type="STRING" id="1891926.Fuma_04983"/>
<feature type="transmembrane region" description="Helical" evidence="1">
    <location>
        <begin position="110"/>
        <end position="128"/>
    </location>
</feature>
<feature type="transmembrane region" description="Helical" evidence="1">
    <location>
        <begin position="209"/>
        <end position="231"/>
    </location>
</feature>
<keyword evidence="1" id="KW-0812">Transmembrane</keyword>
<gene>
    <name evidence="2" type="ORF">Fuma_04983</name>
</gene>
<feature type="transmembrane region" description="Helical" evidence="1">
    <location>
        <begin position="176"/>
        <end position="197"/>
    </location>
</feature>
<dbReference type="RefSeq" id="WP_077026508.1">
    <property type="nucleotide sequence ID" value="NZ_CP017641.1"/>
</dbReference>
<feature type="transmembrane region" description="Helical" evidence="1">
    <location>
        <begin position="243"/>
        <end position="263"/>
    </location>
</feature>
<accession>A0A1P8WMR5</accession>
<dbReference type="EMBL" id="CP017641">
    <property type="protein sequence ID" value="APZ95327.1"/>
    <property type="molecule type" value="Genomic_DNA"/>
</dbReference>
<dbReference type="AlphaFoldDB" id="A0A1P8WMR5"/>
<protein>
    <submittedName>
        <fullName evidence="2">Uncharacterized protein</fullName>
    </submittedName>
</protein>
<evidence type="ECO:0000313" key="3">
    <source>
        <dbReference type="Proteomes" id="UP000187735"/>
    </source>
</evidence>
<dbReference type="KEGG" id="fmr:Fuma_04983"/>
<keyword evidence="1" id="KW-0472">Membrane</keyword>
<feature type="transmembrane region" description="Helical" evidence="1">
    <location>
        <begin position="140"/>
        <end position="164"/>
    </location>
</feature>
<keyword evidence="1" id="KW-1133">Transmembrane helix</keyword>
<evidence type="ECO:0000256" key="1">
    <source>
        <dbReference type="SAM" id="Phobius"/>
    </source>
</evidence>
<organism evidence="2 3">
    <name type="scientific">Fuerstiella marisgermanici</name>
    <dbReference type="NCBI Taxonomy" id="1891926"/>
    <lineage>
        <taxon>Bacteria</taxon>
        <taxon>Pseudomonadati</taxon>
        <taxon>Planctomycetota</taxon>
        <taxon>Planctomycetia</taxon>
        <taxon>Planctomycetales</taxon>
        <taxon>Planctomycetaceae</taxon>
        <taxon>Fuerstiella</taxon>
    </lineage>
</organism>
<name>A0A1P8WMR5_9PLAN</name>
<sequence>MIAVFLLKLSAGITMMWWLMPRKEVTDGFFRIQMRVLLGLTVLTALSLATGTTWPVAAAGGEMSEAVVTSSEAKAISIAWWIRALSIFAAAVCYAGTVFWALGRRLPGNLCIHLLTASCVSALALHSWNVPNTGSVGLQLLSDFSSAAVVGGVLTGMLLGHWYLTTPTMSTLPIWWFNKAILTAAVLRLVASIWAFAEFGGSFSDSTQQIWFGIRWLGGIVAPVIVAILVWRVLKHRNTQSATGILFAGLILAFMGEMTAALLERDTMIPF</sequence>